<dbReference type="Proteomes" id="UP000290378">
    <property type="component" value="Unassembled WGS sequence"/>
</dbReference>
<organism evidence="3 4">
    <name type="scientific">Arcobacter cloacae</name>
    <dbReference type="NCBI Taxonomy" id="1054034"/>
    <lineage>
        <taxon>Bacteria</taxon>
        <taxon>Pseudomonadati</taxon>
        <taxon>Campylobacterota</taxon>
        <taxon>Epsilonproteobacteria</taxon>
        <taxon>Campylobacterales</taxon>
        <taxon>Arcobacteraceae</taxon>
        <taxon>Arcobacter</taxon>
    </lineage>
</organism>
<dbReference type="EC" id="2.7.7.65" evidence="1"/>
<dbReference type="Gene3D" id="3.30.70.270">
    <property type="match status" value="1"/>
</dbReference>
<dbReference type="PROSITE" id="PS50887">
    <property type="entry name" value="GGDEF"/>
    <property type="match status" value="1"/>
</dbReference>
<dbReference type="PANTHER" id="PTHR45138">
    <property type="entry name" value="REGULATORY COMPONENTS OF SENSORY TRANSDUCTION SYSTEM"/>
    <property type="match status" value="1"/>
</dbReference>
<gene>
    <name evidence="3" type="ORF">CP963_08160</name>
</gene>
<dbReference type="PROSITE" id="PS50110">
    <property type="entry name" value="RESPONSE_REGULATORY"/>
    <property type="match status" value="1"/>
</dbReference>
<evidence type="ECO:0000256" key="2">
    <source>
        <dbReference type="ARBA" id="ARBA00034247"/>
    </source>
</evidence>
<dbReference type="InterPro" id="IPR000160">
    <property type="entry name" value="GGDEF_dom"/>
</dbReference>
<accession>A0A6M8NQ09</accession>
<dbReference type="InterPro" id="IPR000014">
    <property type="entry name" value="PAS"/>
</dbReference>
<dbReference type="AlphaFoldDB" id="A0A6M8NQ09"/>
<dbReference type="SUPFAM" id="SSF55073">
    <property type="entry name" value="Nucleotide cyclase"/>
    <property type="match status" value="1"/>
</dbReference>
<keyword evidence="4" id="KW-1185">Reference proteome</keyword>
<evidence type="ECO:0000313" key="3">
    <source>
        <dbReference type="EMBL" id="RXI40740.1"/>
    </source>
</evidence>
<dbReference type="CDD" id="cd01949">
    <property type="entry name" value="GGDEF"/>
    <property type="match status" value="1"/>
</dbReference>
<proteinExistence type="predicted"/>
<evidence type="ECO:0000256" key="1">
    <source>
        <dbReference type="ARBA" id="ARBA00012528"/>
    </source>
</evidence>
<name>A0A6M8NQ09_9BACT</name>
<dbReference type="Pfam" id="PF00072">
    <property type="entry name" value="Response_reg"/>
    <property type="match status" value="1"/>
</dbReference>
<dbReference type="EMBL" id="NXII01000009">
    <property type="protein sequence ID" value="RXI40740.1"/>
    <property type="molecule type" value="Genomic_DNA"/>
</dbReference>
<dbReference type="NCBIfam" id="TIGR00254">
    <property type="entry name" value="GGDEF"/>
    <property type="match status" value="1"/>
</dbReference>
<dbReference type="SMART" id="SM00448">
    <property type="entry name" value="REC"/>
    <property type="match status" value="1"/>
</dbReference>
<evidence type="ECO:0000313" key="4">
    <source>
        <dbReference type="Proteomes" id="UP000290378"/>
    </source>
</evidence>
<dbReference type="SMART" id="SM00267">
    <property type="entry name" value="GGDEF"/>
    <property type="match status" value="1"/>
</dbReference>
<dbReference type="PANTHER" id="PTHR45138:SF9">
    <property type="entry name" value="DIGUANYLATE CYCLASE DGCM-RELATED"/>
    <property type="match status" value="1"/>
</dbReference>
<dbReference type="InterPro" id="IPR043128">
    <property type="entry name" value="Rev_trsase/Diguanyl_cyclase"/>
</dbReference>
<dbReference type="SUPFAM" id="SSF52172">
    <property type="entry name" value="CheY-like"/>
    <property type="match status" value="1"/>
</dbReference>
<protein>
    <recommendedName>
        <fullName evidence="1">diguanylate cyclase</fullName>
        <ecNumber evidence="1">2.7.7.65</ecNumber>
    </recommendedName>
</protein>
<sequence>MNKEVLKDISVLYVEDENDVREFTSKLLSSLLKKVYTAQNGLEGLETFKENKEDIDLVISDINMPKMNGLEMCENIRKINNEVPLVITSAHNDTNFLKKAIDVGVNTYAMKPIDLYQLIESIIKAMEPILLKRKLIELNLSLESKIEQEISKIKSILDAQDNIIIVTNKEEITNVNKKFLDFFNIDSFDNFISNKKNIFDFFEEEFGFITKEQIKKHDCWVKYIKDLHEIDRIVKIKNSLNEEKIFAINVDYYENKDDYYVFSLTDITKLKEKSNLLEYQASHDKLTGLFNRNKFDEIYTKELKRAKRYKNNLSMILFDIDNFKYVNDTFGHQIGDEVLKEISRLVSNSIRETDISVRWGGEEFLILLPQTDLFGAQAVAEKLRINIKNEVITQKQLNITASFGVTQMNETDDENILVSRCDKLLYKAKNSGKNIVVAE</sequence>
<dbReference type="FunFam" id="3.30.70.270:FF:000001">
    <property type="entry name" value="Diguanylate cyclase domain protein"/>
    <property type="match status" value="1"/>
</dbReference>
<dbReference type="Pfam" id="PF13188">
    <property type="entry name" value="PAS_8"/>
    <property type="match status" value="1"/>
</dbReference>
<comment type="catalytic activity">
    <reaction evidence="2">
        <text>2 GTP = 3',3'-c-di-GMP + 2 diphosphate</text>
        <dbReference type="Rhea" id="RHEA:24898"/>
        <dbReference type="ChEBI" id="CHEBI:33019"/>
        <dbReference type="ChEBI" id="CHEBI:37565"/>
        <dbReference type="ChEBI" id="CHEBI:58805"/>
        <dbReference type="EC" id="2.7.7.65"/>
    </reaction>
</comment>
<dbReference type="InterPro" id="IPR029787">
    <property type="entry name" value="Nucleotide_cyclase"/>
</dbReference>
<dbReference type="Gene3D" id="3.40.50.2300">
    <property type="match status" value="1"/>
</dbReference>
<dbReference type="InterPro" id="IPR050469">
    <property type="entry name" value="Diguanylate_Cyclase"/>
</dbReference>
<reference evidence="3 4" key="1">
    <citation type="submission" date="2017-09" db="EMBL/GenBank/DDBJ databases">
        <title>Genomics of the genus Arcobacter.</title>
        <authorList>
            <person name="Perez-Cataluna A."/>
            <person name="Figueras M.J."/>
            <person name="Salas-Masso N."/>
        </authorList>
    </citation>
    <scope>NUCLEOTIDE SEQUENCE [LARGE SCALE GENOMIC DNA]</scope>
    <source>
        <strain evidence="3 4">CECT 7834</strain>
    </source>
</reference>
<dbReference type="GO" id="GO:0052621">
    <property type="term" value="F:diguanylate cyclase activity"/>
    <property type="evidence" value="ECO:0007669"/>
    <property type="project" value="UniProtKB-EC"/>
</dbReference>
<dbReference type="GO" id="GO:0000160">
    <property type="term" value="P:phosphorelay signal transduction system"/>
    <property type="evidence" value="ECO:0007669"/>
    <property type="project" value="InterPro"/>
</dbReference>
<dbReference type="RefSeq" id="WP_129013688.1">
    <property type="nucleotide sequence ID" value="NZ_CBCSEI010000009.1"/>
</dbReference>
<comment type="caution">
    <text evidence="3">The sequence shown here is derived from an EMBL/GenBank/DDBJ whole genome shotgun (WGS) entry which is preliminary data.</text>
</comment>
<dbReference type="InterPro" id="IPR011006">
    <property type="entry name" value="CheY-like_superfamily"/>
</dbReference>
<dbReference type="InterPro" id="IPR001789">
    <property type="entry name" value="Sig_transdc_resp-reg_receiver"/>
</dbReference>
<dbReference type="Pfam" id="PF00990">
    <property type="entry name" value="GGDEF"/>
    <property type="match status" value="1"/>
</dbReference>